<reference evidence="7" key="1">
    <citation type="submission" date="2023-10" db="EMBL/GenBank/DDBJ databases">
        <title>Development of a sustainable strategy for remediation of hydrocarbon-contaminated territories based on the waste exchange concept.</title>
        <authorList>
            <person name="Krivoruchko A."/>
        </authorList>
    </citation>
    <scope>NUCLEOTIDE SEQUENCE</scope>
    <source>
        <strain evidence="7">IEGM 68</strain>
    </source>
</reference>
<dbReference type="AlphaFoldDB" id="A0AAE4UWG9"/>
<evidence type="ECO:0000256" key="4">
    <source>
        <dbReference type="PROSITE-ProRule" id="PRU00335"/>
    </source>
</evidence>
<feature type="DNA-binding region" description="H-T-H motif" evidence="4">
    <location>
        <begin position="36"/>
        <end position="55"/>
    </location>
</feature>
<dbReference type="InterPro" id="IPR036271">
    <property type="entry name" value="Tet_transcr_reg_TetR-rel_C_sf"/>
</dbReference>
<sequence length="254" mass="27974">MEPHEDGRRQRYAHRRDELLAAATEHVLENGLSNLSLRKVATTVGVSHATLVHHFATKEGLISAIVDRVLTRAYSSPDLRSEEGLSPLQALWVRAVAPAGQRSIRLFLAITGEAMHNNPDLAAAVDRSIRQRNALLEHGLIAAGCPVEQALPLATYLLGTMRGLMVDLLVTGDGQRVDAAFEFLLRGMDDIRARWLQDASAEARHDPPARTADDRRPRAARNQDRQHLGDPRSSRRTGGGEEHHHRTGEGGQED</sequence>
<comment type="caution">
    <text evidence="7">The sequence shown here is derived from an EMBL/GenBank/DDBJ whole genome shotgun (WGS) entry which is preliminary data.</text>
</comment>
<organism evidence="7 8">
    <name type="scientific">Rhodococcus oxybenzonivorans</name>
    <dbReference type="NCBI Taxonomy" id="1990687"/>
    <lineage>
        <taxon>Bacteria</taxon>
        <taxon>Bacillati</taxon>
        <taxon>Actinomycetota</taxon>
        <taxon>Actinomycetes</taxon>
        <taxon>Mycobacteriales</taxon>
        <taxon>Nocardiaceae</taxon>
        <taxon>Rhodococcus</taxon>
    </lineage>
</organism>
<protein>
    <submittedName>
        <fullName evidence="7">TetR/AcrR family transcriptional regulator</fullName>
    </submittedName>
</protein>
<evidence type="ECO:0000259" key="6">
    <source>
        <dbReference type="PROSITE" id="PS50977"/>
    </source>
</evidence>
<dbReference type="PROSITE" id="PS50977">
    <property type="entry name" value="HTH_TETR_2"/>
    <property type="match status" value="1"/>
</dbReference>
<feature type="domain" description="HTH tetR-type" evidence="6">
    <location>
        <begin position="13"/>
        <end position="73"/>
    </location>
</feature>
<evidence type="ECO:0000256" key="2">
    <source>
        <dbReference type="ARBA" id="ARBA00023125"/>
    </source>
</evidence>
<name>A0AAE4UWG9_9NOCA</name>
<evidence type="ECO:0000313" key="8">
    <source>
        <dbReference type="Proteomes" id="UP001185863"/>
    </source>
</evidence>
<dbReference type="InterPro" id="IPR001647">
    <property type="entry name" value="HTH_TetR"/>
</dbReference>
<accession>A0AAE4UWG9</accession>
<gene>
    <name evidence="7" type="ORF">R4315_06715</name>
</gene>
<keyword evidence="1" id="KW-0805">Transcription regulation</keyword>
<dbReference type="Gene3D" id="1.10.357.10">
    <property type="entry name" value="Tetracycline Repressor, domain 2"/>
    <property type="match status" value="1"/>
</dbReference>
<proteinExistence type="predicted"/>
<dbReference type="SUPFAM" id="SSF48498">
    <property type="entry name" value="Tetracyclin repressor-like, C-terminal domain"/>
    <property type="match status" value="1"/>
</dbReference>
<dbReference type="SUPFAM" id="SSF46689">
    <property type="entry name" value="Homeodomain-like"/>
    <property type="match status" value="1"/>
</dbReference>
<keyword evidence="2 4" id="KW-0238">DNA-binding</keyword>
<dbReference type="Pfam" id="PF00440">
    <property type="entry name" value="TetR_N"/>
    <property type="match status" value="1"/>
</dbReference>
<evidence type="ECO:0000256" key="3">
    <source>
        <dbReference type="ARBA" id="ARBA00023163"/>
    </source>
</evidence>
<keyword evidence="3" id="KW-0804">Transcription</keyword>
<dbReference type="GO" id="GO:0000976">
    <property type="term" value="F:transcription cis-regulatory region binding"/>
    <property type="evidence" value="ECO:0007669"/>
    <property type="project" value="TreeGrafter"/>
</dbReference>
<dbReference type="InterPro" id="IPR050109">
    <property type="entry name" value="HTH-type_TetR-like_transc_reg"/>
</dbReference>
<feature type="compositionally biased region" description="Basic and acidic residues" evidence="5">
    <location>
        <begin position="199"/>
        <end position="248"/>
    </location>
</feature>
<dbReference type="Proteomes" id="UP001185863">
    <property type="component" value="Unassembled WGS sequence"/>
</dbReference>
<evidence type="ECO:0000256" key="5">
    <source>
        <dbReference type="SAM" id="MobiDB-lite"/>
    </source>
</evidence>
<feature type="region of interest" description="Disordered" evidence="5">
    <location>
        <begin position="199"/>
        <end position="254"/>
    </location>
</feature>
<dbReference type="EMBL" id="JAWLUP010000009">
    <property type="protein sequence ID" value="MDV7264238.1"/>
    <property type="molecule type" value="Genomic_DNA"/>
</dbReference>
<dbReference type="PRINTS" id="PR00455">
    <property type="entry name" value="HTHTETR"/>
</dbReference>
<dbReference type="RefSeq" id="WP_317745922.1">
    <property type="nucleotide sequence ID" value="NZ_JAWLUP010000009.1"/>
</dbReference>
<evidence type="ECO:0000256" key="1">
    <source>
        <dbReference type="ARBA" id="ARBA00023015"/>
    </source>
</evidence>
<evidence type="ECO:0000313" key="7">
    <source>
        <dbReference type="EMBL" id="MDV7264238.1"/>
    </source>
</evidence>
<dbReference type="InterPro" id="IPR009057">
    <property type="entry name" value="Homeodomain-like_sf"/>
</dbReference>
<dbReference type="PANTHER" id="PTHR30055:SF234">
    <property type="entry name" value="HTH-TYPE TRANSCRIPTIONAL REGULATOR BETI"/>
    <property type="match status" value="1"/>
</dbReference>
<dbReference type="PANTHER" id="PTHR30055">
    <property type="entry name" value="HTH-TYPE TRANSCRIPTIONAL REGULATOR RUTR"/>
    <property type="match status" value="1"/>
</dbReference>
<dbReference type="GO" id="GO:0003700">
    <property type="term" value="F:DNA-binding transcription factor activity"/>
    <property type="evidence" value="ECO:0007669"/>
    <property type="project" value="TreeGrafter"/>
</dbReference>